<dbReference type="Proteomes" id="UP000217507">
    <property type="component" value="Chromosome"/>
</dbReference>
<keyword evidence="1" id="KW-1133">Transmembrane helix</keyword>
<protein>
    <submittedName>
        <fullName evidence="2">Uncharacterized protein</fullName>
    </submittedName>
</protein>
<dbReference type="EMBL" id="AP018216">
    <property type="protein sequence ID" value="BAY68276.1"/>
    <property type="molecule type" value="Genomic_DNA"/>
</dbReference>
<feature type="transmembrane region" description="Helical" evidence="1">
    <location>
        <begin position="12"/>
        <end position="31"/>
    </location>
</feature>
<gene>
    <name evidence="2" type="ORF">NIES23_10600</name>
</gene>
<evidence type="ECO:0000256" key="1">
    <source>
        <dbReference type="SAM" id="Phobius"/>
    </source>
</evidence>
<evidence type="ECO:0000313" key="3">
    <source>
        <dbReference type="Proteomes" id="UP000217507"/>
    </source>
</evidence>
<proteinExistence type="predicted"/>
<dbReference type="AlphaFoldDB" id="A0A1Z4KH17"/>
<keyword evidence="1" id="KW-0472">Membrane</keyword>
<keyword evidence="1" id="KW-0812">Transmembrane</keyword>
<accession>A0A1Z4KH17</accession>
<reference evidence="2 3" key="1">
    <citation type="submission" date="2017-06" db="EMBL/GenBank/DDBJ databases">
        <title>Genome sequencing of cyanobaciteial culture collection at National Institute for Environmental Studies (NIES).</title>
        <authorList>
            <person name="Hirose Y."/>
            <person name="Shimura Y."/>
            <person name="Fujisawa T."/>
            <person name="Nakamura Y."/>
            <person name="Kawachi M."/>
        </authorList>
    </citation>
    <scope>NUCLEOTIDE SEQUENCE [LARGE SCALE GENOMIC DNA]</scope>
    <source>
        <strain evidence="2 3">NIES-23</strain>
    </source>
</reference>
<name>A0A1Z4KH17_ANAVA</name>
<organism evidence="2 3">
    <name type="scientific">Trichormus variabilis NIES-23</name>
    <dbReference type="NCBI Taxonomy" id="1973479"/>
    <lineage>
        <taxon>Bacteria</taxon>
        <taxon>Bacillati</taxon>
        <taxon>Cyanobacteriota</taxon>
        <taxon>Cyanophyceae</taxon>
        <taxon>Nostocales</taxon>
        <taxon>Nostocaceae</taxon>
        <taxon>Trichormus</taxon>
    </lineage>
</organism>
<evidence type="ECO:0000313" key="2">
    <source>
        <dbReference type="EMBL" id="BAY68276.1"/>
    </source>
</evidence>
<sequence length="63" mass="7268">MKLRKYSDNDALAVTNYWLLIVVLAVLSRTMNKVGDSLLRFILDNLNHTSNNNTSVINRIYEL</sequence>